<evidence type="ECO:0000256" key="5">
    <source>
        <dbReference type="ARBA" id="ARBA00023167"/>
    </source>
</evidence>
<dbReference type="RefSeq" id="WP_185137041.1">
    <property type="nucleotide sequence ID" value="NZ_JACJVR010000064.1"/>
</dbReference>
<keyword evidence="5" id="KW-0486">Methionine biosynthesis</keyword>
<keyword evidence="3" id="KW-0028">Amino-acid biosynthesis</keyword>
<dbReference type="InterPro" id="IPR000845">
    <property type="entry name" value="Nucleoside_phosphorylase_d"/>
</dbReference>
<name>A0A841U4Q3_9BACL</name>
<evidence type="ECO:0000256" key="3">
    <source>
        <dbReference type="ARBA" id="ARBA00022605"/>
    </source>
</evidence>
<sequence length="229" mass="24463">MIGIIGAMQEEVDLLLSGLCDAVEMNRSGIRFHTGTLHGKPVVICKCGVGKVNAAVYTQVLIDRFNANKVIFTGVAGALDPELNIGDIVISTSCQQHDMDVTPLGFARGVIPFQEVSDWPADPELVAIAVEAGEKAAPGRCKKGKILSGDQFIADRDKVRELHETFGGACTEMEGAAVAQACAMNEVPYVVIRSMSDKADGSASVNFAEFTVEASNRSYAIVNEMLRKL</sequence>
<dbReference type="InterPro" id="IPR010049">
    <property type="entry name" value="MTA_SAH_Nsdase"/>
</dbReference>
<evidence type="ECO:0000313" key="7">
    <source>
        <dbReference type="EMBL" id="MBB6693061.1"/>
    </source>
</evidence>
<keyword evidence="7" id="KW-0326">Glycosidase</keyword>
<feature type="domain" description="Nucleoside phosphorylase" evidence="6">
    <location>
        <begin position="2"/>
        <end position="227"/>
    </location>
</feature>
<dbReference type="NCBIfam" id="TIGR01704">
    <property type="entry name" value="MTA_SAH-Nsdase"/>
    <property type="match status" value="1"/>
</dbReference>
<dbReference type="AlphaFoldDB" id="A0A841U4Q3"/>
<dbReference type="SUPFAM" id="SSF53167">
    <property type="entry name" value="Purine and uridine phosphorylases"/>
    <property type="match status" value="1"/>
</dbReference>
<dbReference type="CDD" id="cd09008">
    <property type="entry name" value="MTAN"/>
    <property type="match status" value="1"/>
</dbReference>
<dbReference type="GO" id="GO:0005829">
    <property type="term" value="C:cytosol"/>
    <property type="evidence" value="ECO:0007669"/>
    <property type="project" value="TreeGrafter"/>
</dbReference>
<dbReference type="EMBL" id="JACJVR010000064">
    <property type="protein sequence ID" value="MBB6693061.1"/>
    <property type="molecule type" value="Genomic_DNA"/>
</dbReference>
<dbReference type="GO" id="GO:0008782">
    <property type="term" value="F:adenosylhomocysteine nucleosidase activity"/>
    <property type="evidence" value="ECO:0007669"/>
    <property type="project" value="UniProtKB-EC"/>
</dbReference>
<dbReference type="InterPro" id="IPR035994">
    <property type="entry name" value="Nucleoside_phosphorylase_sf"/>
</dbReference>
<dbReference type="GO" id="GO:0009164">
    <property type="term" value="P:nucleoside catabolic process"/>
    <property type="evidence" value="ECO:0007669"/>
    <property type="project" value="InterPro"/>
</dbReference>
<comment type="caution">
    <text evidence="7">The sequence shown here is derived from an EMBL/GenBank/DDBJ whole genome shotgun (WGS) entry which is preliminary data.</text>
</comment>
<keyword evidence="4 7" id="KW-0378">Hydrolase</keyword>
<evidence type="ECO:0000259" key="6">
    <source>
        <dbReference type="Pfam" id="PF01048"/>
    </source>
</evidence>
<dbReference type="Pfam" id="PF01048">
    <property type="entry name" value="PNP_UDP_1"/>
    <property type="match status" value="1"/>
</dbReference>
<organism evidence="7 8">
    <name type="scientific">Cohnella xylanilytica</name>
    <dbReference type="NCBI Taxonomy" id="557555"/>
    <lineage>
        <taxon>Bacteria</taxon>
        <taxon>Bacillati</taxon>
        <taxon>Bacillota</taxon>
        <taxon>Bacilli</taxon>
        <taxon>Bacillales</taxon>
        <taxon>Paenibacillaceae</taxon>
        <taxon>Cohnella</taxon>
    </lineage>
</organism>
<dbReference type="UniPathway" id="UPA00904">
    <property type="reaction ID" value="UER00871"/>
</dbReference>
<evidence type="ECO:0000256" key="1">
    <source>
        <dbReference type="ARBA" id="ARBA00004945"/>
    </source>
</evidence>
<evidence type="ECO:0000256" key="2">
    <source>
        <dbReference type="ARBA" id="ARBA00011974"/>
    </source>
</evidence>
<dbReference type="PANTHER" id="PTHR46832:SF1">
    <property type="entry name" value="5'-METHYLTHIOADENOSINE_S-ADENOSYLHOMOCYSTEINE NUCLEOSIDASE"/>
    <property type="match status" value="1"/>
</dbReference>
<dbReference type="EC" id="3.2.2.9" evidence="2"/>
<dbReference type="Gene3D" id="3.40.50.1580">
    <property type="entry name" value="Nucleoside phosphorylase domain"/>
    <property type="match status" value="1"/>
</dbReference>
<keyword evidence="8" id="KW-1185">Reference proteome</keyword>
<dbReference type="Proteomes" id="UP000553776">
    <property type="component" value="Unassembled WGS sequence"/>
</dbReference>
<comment type="pathway">
    <text evidence="1">Amino-acid biosynthesis; L-methionine biosynthesis via salvage pathway; S-methyl-5-thio-alpha-D-ribose 1-phosphate from S-methyl-5'-thioadenosine (hydrolase route): step 1/2.</text>
</comment>
<dbReference type="GO" id="GO:0019509">
    <property type="term" value="P:L-methionine salvage from methylthioadenosine"/>
    <property type="evidence" value="ECO:0007669"/>
    <property type="project" value="UniProtKB-UniPathway"/>
</dbReference>
<dbReference type="NCBIfam" id="NF004079">
    <property type="entry name" value="PRK05584.1"/>
    <property type="match status" value="1"/>
</dbReference>
<protein>
    <recommendedName>
        <fullName evidence="2">adenosylhomocysteine nucleosidase</fullName>
        <ecNumber evidence="2">3.2.2.9</ecNumber>
    </recommendedName>
</protein>
<evidence type="ECO:0000256" key="4">
    <source>
        <dbReference type="ARBA" id="ARBA00022801"/>
    </source>
</evidence>
<dbReference type="PANTHER" id="PTHR46832">
    <property type="entry name" value="5'-METHYLTHIOADENOSINE/S-ADENOSYLHOMOCYSTEINE NUCLEOSIDASE"/>
    <property type="match status" value="1"/>
</dbReference>
<reference evidence="7 8" key="1">
    <citation type="submission" date="2020-08" db="EMBL/GenBank/DDBJ databases">
        <title>Cohnella phylogeny.</title>
        <authorList>
            <person name="Dunlap C."/>
        </authorList>
    </citation>
    <scope>NUCLEOTIDE SEQUENCE [LARGE SCALE GENOMIC DNA]</scope>
    <source>
        <strain evidence="7 8">DSM 25239</strain>
    </source>
</reference>
<dbReference type="GO" id="GO:0019284">
    <property type="term" value="P:L-methionine salvage from S-adenosylmethionine"/>
    <property type="evidence" value="ECO:0007669"/>
    <property type="project" value="TreeGrafter"/>
</dbReference>
<accession>A0A841U4Q3</accession>
<gene>
    <name evidence="7" type="ORF">H7B90_16780</name>
</gene>
<proteinExistence type="predicted"/>
<dbReference type="GO" id="GO:0008930">
    <property type="term" value="F:methylthioadenosine nucleosidase activity"/>
    <property type="evidence" value="ECO:0007669"/>
    <property type="project" value="InterPro"/>
</dbReference>
<evidence type="ECO:0000313" key="8">
    <source>
        <dbReference type="Proteomes" id="UP000553776"/>
    </source>
</evidence>